<comment type="caution">
    <text evidence="5">The sequence shown here is derived from an EMBL/GenBank/DDBJ whole genome shotgun (WGS) entry which is preliminary data.</text>
</comment>
<organism evidence="5 6">
    <name type="scientific">Microbacterium aquilitoris</name>
    <dbReference type="NCBI Taxonomy" id="3067307"/>
    <lineage>
        <taxon>Bacteria</taxon>
        <taxon>Bacillati</taxon>
        <taxon>Actinomycetota</taxon>
        <taxon>Actinomycetes</taxon>
        <taxon>Micrococcales</taxon>
        <taxon>Microbacteriaceae</taxon>
        <taxon>Microbacterium</taxon>
    </lineage>
</organism>
<keyword evidence="3" id="KW-0804">Transcription</keyword>
<dbReference type="PANTHER" id="PTHR43537:SF24">
    <property type="entry name" value="GLUCONATE OPERON TRANSCRIPTIONAL REPRESSOR"/>
    <property type="match status" value="1"/>
</dbReference>
<dbReference type="Pfam" id="PF07729">
    <property type="entry name" value="FCD"/>
    <property type="match status" value="1"/>
</dbReference>
<dbReference type="InterPro" id="IPR036388">
    <property type="entry name" value="WH-like_DNA-bd_sf"/>
</dbReference>
<accession>A0ABU3GHI1</accession>
<dbReference type="SUPFAM" id="SSF48008">
    <property type="entry name" value="GntR ligand-binding domain-like"/>
    <property type="match status" value="1"/>
</dbReference>
<dbReference type="Pfam" id="PF00392">
    <property type="entry name" value="GntR"/>
    <property type="match status" value="1"/>
</dbReference>
<dbReference type="InterPro" id="IPR011711">
    <property type="entry name" value="GntR_C"/>
</dbReference>
<dbReference type="CDD" id="cd07377">
    <property type="entry name" value="WHTH_GntR"/>
    <property type="match status" value="1"/>
</dbReference>
<feature type="domain" description="HTH gntR-type" evidence="4">
    <location>
        <begin position="18"/>
        <end position="86"/>
    </location>
</feature>
<dbReference type="SMART" id="SM00895">
    <property type="entry name" value="FCD"/>
    <property type="match status" value="1"/>
</dbReference>
<keyword evidence="2" id="KW-0238">DNA-binding</keyword>
<evidence type="ECO:0000313" key="5">
    <source>
        <dbReference type="EMBL" id="MDT3330161.1"/>
    </source>
</evidence>
<dbReference type="InterPro" id="IPR008920">
    <property type="entry name" value="TF_FadR/GntR_C"/>
</dbReference>
<dbReference type="RefSeq" id="WP_311869382.1">
    <property type="nucleotide sequence ID" value="NZ_JAUZVT010000001.1"/>
</dbReference>
<dbReference type="PRINTS" id="PR00035">
    <property type="entry name" value="HTHGNTR"/>
</dbReference>
<dbReference type="Gene3D" id="1.20.120.530">
    <property type="entry name" value="GntR ligand-binding domain-like"/>
    <property type="match status" value="1"/>
</dbReference>
<keyword evidence="6" id="KW-1185">Reference proteome</keyword>
<evidence type="ECO:0000259" key="4">
    <source>
        <dbReference type="PROSITE" id="PS50949"/>
    </source>
</evidence>
<dbReference type="PANTHER" id="PTHR43537">
    <property type="entry name" value="TRANSCRIPTIONAL REGULATOR, GNTR FAMILY"/>
    <property type="match status" value="1"/>
</dbReference>
<dbReference type="Proteomes" id="UP001262835">
    <property type="component" value="Unassembled WGS sequence"/>
</dbReference>
<keyword evidence="1" id="KW-0805">Transcription regulation</keyword>
<proteinExistence type="predicted"/>
<dbReference type="SMART" id="SM00345">
    <property type="entry name" value="HTH_GNTR"/>
    <property type="match status" value="1"/>
</dbReference>
<name>A0ABU3GHI1_9MICO</name>
<dbReference type="InterPro" id="IPR000524">
    <property type="entry name" value="Tscrpt_reg_HTH_GntR"/>
</dbReference>
<dbReference type="Gene3D" id="1.10.10.10">
    <property type="entry name" value="Winged helix-like DNA-binding domain superfamily/Winged helix DNA-binding domain"/>
    <property type="match status" value="1"/>
</dbReference>
<dbReference type="SUPFAM" id="SSF46785">
    <property type="entry name" value="Winged helix' DNA-binding domain"/>
    <property type="match status" value="1"/>
</dbReference>
<protein>
    <submittedName>
        <fullName evidence="5">FadR/GntR family transcriptional regulator</fullName>
    </submittedName>
</protein>
<sequence length="237" mass="25204">MRDEADRGSSMSSASVGARAADGVFDGLREDIVAGRLAVGERLPSEAALAEQYGVSRPSVREALRSLQALGLTRTRTGSGTYVASDRPALSLGYGDFSPRDLSEARPHIEVPAAGLAAERRTDQQRADLVALCDRMDATTDPGEWVELDSRFHVLVAEASGNAVFARAVGDIRDALSHQSGVVNLIAHRREPSSREHRAIAEAIGIGSAIEAREAMRAHLGAVERVVSPLSEPASRD</sequence>
<dbReference type="InterPro" id="IPR036390">
    <property type="entry name" value="WH_DNA-bd_sf"/>
</dbReference>
<dbReference type="PROSITE" id="PS50949">
    <property type="entry name" value="HTH_GNTR"/>
    <property type="match status" value="1"/>
</dbReference>
<reference evidence="5 6" key="1">
    <citation type="submission" date="2023-08" db="EMBL/GenBank/DDBJ databases">
        <title>Microbacterium aquilitoris sp. nov. and Microbacterium gwkjibeachense sp. nov., isolated from beach.</title>
        <authorList>
            <person name="Lee S.D."/>
            <person name="Yang H."/>
            <person name="Kim I."/>
        </authorList>
    </citation>
    <scope>NUCLEOTIDE SEQUENCE [LARGE SCALE GENOMIC DNA]</scope>
    <source>
        <strain evidence="5 6">KSW-18</strain>
    </source>
</reference>
<dbReference type="EMBL" id="JAUZVT010000001">
    <property type="protein sequence ID" value="MDT3330161.1"/>
    <property type="molecule type" value="Genomic_DNA"/>
</dbReference>
<evidence type="ECO:0000256" key="1">
    <source>
        <dbReference type="ARBA" id="ARBA00023015"/>
    </source>
</evidence>
<evidence type="ECO:0000313" key="6">
    <source>
        <dbReference type="Proteomes" id="UP001262835"/>
    </source>
</evidence>
<evidence type="ECO:0000256" key="2">
    <source>
        <dbReference type="ARBA" id="ARBA00023125"/>
    </source>
</evidence>
<gene>
    <name evidence="5" type="ORF">Q9S78_05720</name>
</gene>
<evidence type="ECO:0000256" key="3">
    <source>
        <dbReference type="ARBA" id="ARBA00023163"/>
    </source>
</evidence>